<dbReference type="FunFam" id="3.90.1440.10:FF:000003">
    <property type="entry name" value="Preprotein translocase SecA subunit"/>
    <property type="match status" value="1"/>
</dbReference>
<feature type="coiled-coil region" evidence="12">
    <location>
        <begin position="8"/>
        <end position="57"/>
    </location>
</feature>
<dbReference type="InterPro" id="IPR011116">
    <property type="entry name" value="SecA_Wing/Scaffold"/>
</dbReference>
<keyword evidence="15" id="KW-0150">Chloroplast</keyword>
<protein>
    <recommendedName>
        <fullName evidence="10 11">Protein translocase subunit SecA</fullName>
        <ecNumber evidence="10">7.4.2.8</ecNumber>
    </recommendedName>
</protein>
<dbReference type="GO" id="GO:0005524">
    <property type="term" value="F:ATP binding"/>
    <property type="evidence" value="ECO:0007669"/>
    <property type="project" value="UniProtKB-UniRule"/>
</dbReference>
<dbReference type="InterPro" id="IPR036266">
    <property type="entry name" value="SecA_Wing/Scaffold_sf"/>
</dbReference>
<dbReference type="SMART" id="SM00957">
    <property type="entry name" value="SecA_DEAD"/>
    <property type="match status" value="1"/>
</dbReference>
<evidence type="ECO:0000256" key="4">
    <source>
        <dbReference type="ARBA" id="ARBA00022741"/>
    </source>
</evidence>
<dbReference type="PRINTS" id="PR00906">
    <property type="entry name" value="SECA"/>
</dbReference>
<sequence>MLKNPFKKKSIANKYQKLISEINELETTIKGLTDGELRNKNEQLKRQYNEEQDLNTLIVQSFALTREASLRTLGLRHFDVQLIGGLVLNSGKIAEMRTGEGKTLVATLPASLNALTKNGVHIVTVNEYLASRDQTSMGQIYRFLGLETGLIQEKMTTIERQRNYKADITYVTNNELGFDYLRDNLALNIRDVVLRPFNYCIVDEVDSVLIDEALTPLIIANSVKTCVDKYIIASEITDYLELNIHFEIDEKNKNVLLTNQGTIQIEKILGVQDLYNPRDPWIPYIINAIRASSLFFRDVHYIVQNNRIVIVDEFTGRIMPDRRWSDGLHQAVEAKEGVPIRQTTEITASITYQNFFLVYPKLSGMTGTAKTAEVEFDKIYSLPVEEIPTARPNLRKDLPDFIYKDEFSKWNAIAKECRSISLVQQPILIGTTTVEKSEMLAQLLNEYQLPHQILNAKPENVRRESEIVAQAGKKGSITIATNMAGRGTDIILGGNIQFKVRKDLYNILVSYKYKTQEDKKDYPSSLVEIFPLLKKLKQTSQKFLSVLALLIEDKDFIKLSDVEVLKVLNESELIRIPKTNYQCSMKFLVNELINFEKKSQKLDNVIVKNLGGLYIIGTERNDSRRIDNQLRGRCGRQGDPGKSRFFLSIEDKLIRLFGDSRLEKVLKSQLLDDLPLESELVTKILDSAQKRVEERNYELRKNLFDYDDILNKQRNVVYYERRKVLESESARIKILAYGEQIISEIANKLRRKKVFGNQIISRIKNLLGTNLLATLSYLEFSEFDPIDLQIYLLQEFWLSYEAKILELEIEYPGIIQEFERTLILIYMDREWKEHLQKMSLLRDAVGWRKYGQRNPLSEYKEDAYKLFKYRGLVTRHLVVYELLRSSIL</sequence>
<keyword evidence="15" id="KW-0934">Plastid</keyword>
<dbReference type="InterPro" id="IPR027417">
    <property type="entry name" value="P-loop_NTPase"/>
</dbReference>
<dbReference type="CDD" id="cd17928">
    <property type="entry name" value="DEXDc_SecA"/>
    <property type="match status" value="1"/>
</dbReference>
<dbReference type="GeneID" id="36959268"/>
<feature type="binding site" evidence="10">
    <location>
        <position position="81"/>
    </location>
    <ligand>
        <name>ATP</name>
        <dbReference type="ChEBI" id="CHEBI:30616"/>
    </ligand>
</feature>
<dbReference type="InterPro" id="IPR044722">
    <property type="entry name" value="SecA_SF2_C"/>
</dbReference>
<dbReference type="EC" id="7.4.2.8" evidence="10"/>
<dbReference type="InterPro" id="IPR014018">
    <property type="entry name" value="SecA_motor_DEAD"/>
</dbReference>
<feature type="binding site" evidence="10">
    <location>
        <position position="489"/>
    </location>
    <ligand>
        <name>ATP</name>
        <dbReference type="ChEBI" id="CHEBI:30616"/>
    </ligand>
</feature>
<evidence type="ECO:0000256" key="12">
    <source>
        <dbReference type="SAM" id="Coils"/>
    </source>
</evidence>
<keyword evidence="8 10" id="KW-0811">Translocation</keyword>
<feature type="binding site" evidence="10">
    <location>
        <begin position="99"/>
        <end position="103"/>
    </location>
    <ligand>
        <name>ATP</name>
        <dbReference type="ChEBI" id="CHEBI:30616"/>
    </ligand>
</feature>
<dbReference type="InterPro" id="IPR014001">
    <property type="entry name" value="Helicase_ATP-bd"/>
</dbReference>
<keyword evidence="12" id="KW-0175">Coiled coil</keyword>
<keyword evidence="10" id="KW-0793">Thylakoid</keyword>
<gene>
    <name evidence="10 15" type="primary">secA</name>
</gene>
<dbReference type="InterPro" id="IPR020937">
    <property type="entry name" value="SecA_CS"/>
</dbReference>
<dbReference type="Pfam" id="PF21090">
    <property type="entry name" value="P-loop_SecA"/>
    <property type="match status" value="1"/>
</dbReference>
<feature type="domain" description="Helicase ATP-binding" evidence="13">
    <location>
        <begin position="83"/>
        <end position="258"/>
    </location>
</feature>
<evidence type="ECO:0000256" key="6">
    <source>
        <dbReference type="ARBA" id="ARBA00022927"/>
    </source>
</evidence>
<evidence type="ECO:0000313" key="15">
    <source>
        <dbReference type="EMBL" id="AWT39540.1"/>
    </source>
</evidence>
<dbReference type="Pfam" id="PF01043">
    <property type="entry name" value="SecA_PP_bind"/>
    <property type="match status" value="1"/>
</dbReference>
<comment type="catalytic activity">
    <reaction evidence="10">
        <text>ATP + H2O + cellular proteinSide 1 = ADP + phosphate + cellular proteinSide 2.</text>
        <dbReference type="EC" id="7.4.2.8"/>
    </reaction>
</comment>
<dbReference type="PANTHER" id="PTHR30612">
    <property type="entry name" value="SECA INNER MEMBRANE COMPONENT OF SEC PROTEIN SECRETION SYSTEM"/>
    <property type="match status" value="1"/>
</dbReference>
<name>A0A2U9NQY5_9STRA</name>
<keyword evidence="5 10" id="KW-0067">ATP-binding</keyword>
<dbReference type="AlphaFoldDB" id="A0A2U9NQY5"/>
<dbReference type="RefSeq" id="YP_009496827.1">
    <property type="nucleotide sequence ID" value="NC_038002.1"/>
</dbReference>
<feature type="domain" description="SecA family profile" evidence="14">
    <location>
        <begin position="1"/>
        <end position="678"/>
    </location>
</feature>
<evidence type="ECO:0000256" key="10">
    <source>
        <dbReference type="HAMAP-Rule" id="MF_01382"/>
    </source>
</evidence>
<comment type="function">
    <text evidence="10">Has a central role in coupling the hydrolysis of ATP to the transfer of proteins across the thylakoid membrane.</text>
</comment>
<dbReference type="SUPFAM" id="SSF81886">
    <property type="entry name" value="Helical scaffold and wing domains of SecA"/>
    <property type="match status" value="1"/>
</dbReference>
<organism evidence="15">
    <name type="scientific">Pseudictyota dubia</name>
    <dbReference type="NCBI Taxonomy" id="2749911"/>
    <lineage>
        <taxon>Eukaryota</taxon>
        <taxon>Sar</taxon>
        <taxon>Stramenopiles</taxon>
        <taxon>Ochrophyta</taxon>
        <taxon>Bacillariophyta</taxon>
        <taxon>Mediophyceae</taxon>
        <taxon>Biddulphiophycidae</taxon>
        <taxon>Eupodiscales</taxon>
        <taxon>Odontellaceae</taxon>
        <taxon>Pseudictyota</taxon>
    </lineage>
</organism>
<evidence type="ECO:0000256" key="8">
    <source>
        <dbReference type="ARBA" id="ARBA00023010"/>
    </source>
</evidence>
<dbReference type="EMBL" id="MG755801">
    <property type="protein sequence ID" value="AWT39540.1"/>
    <property type="molecule type" value="Genomic_DNA"/>
</dbReference>
<dbReference type="InterPro" id="IPR036670">
    <property type="entry name" value="SecA_X-link_sf"/>
</dbReference>
<dbReference type="SUPFAM" id="SSF52540">
    <property type="entry name" value="P-loop containing nucleoside triphosphate hydrolases"/>
    <property type="match status" value="2"/>
</dbReference>
<evidence type="ECO:0000259" key="14">
    <source>
        <dbReference type="PROSITE" id="PS51196"/>
    </source>
</evidence>
<reference evidence="15" key="1">
    <citation type="journal article" date="2018" name="Adv. Bot. Res.">
        <title>Evolution of the Plastid Genomes in Diatoms.</title>
        <authorList>
            <person name="Yu M."/>
            <person name="Ashworth M.P."/>
            <person name="Hajrah N.H."/>
            <person name="Khiyami M.A."/>
            <person name="Sabir M.J."/>
            <person name="Alhebshi A.M."/>
            <person name="Al-Malki A.L."/>
            <person name="Sabir J.S.M."/>
            <person name="Theriot E.C."/>
            <person name="Jansen R.K."/>
        </authorList>
    </citation>
    <scope>NUCLEOTIDE SEQUENCE</scope>
</reference>
<dbReference type="PANTHER" id="PTHR30612:SF0">
    <property type="entry name" value="CHLOROPLAST PROTEIN-TRANSPORTING ATPASE"/>
    <property type="match status" value="1"/>
</dbReference>
<accession>A0A2U9NQY5</accession>
<keyword evidence="9 10" id="KW-0472">Membrane</keyword>
<comment type="similarity">
    <text evidence="2 10 11">Belongs to the SecA family.</text>
</comment>
<evidence type="ECO:0000256" key="9">
    <source>
        <dbReference type="ARBA" id="ARBA00023136"/>
    </source>
</evidence>
<dbReference type="PROSITE" id="PS51196">
    <property type="entry name" value="SECA_MOTOR_DEAD"/>
    <property type="match status" value="1"/>
</dbReference>
<evidence type="ECO:0000256" key="1">
    <source>
        <dbReference type="ARBA" id="ARBA00004170"/>
    </source>
</evidence>
<evidence type="ECO:0000256" key="3">
    <source>
        <dbReference type="ARBA" id="ARBA00022448"/>
    </source>
</evidence>
<dbReference type="InterPro" id="IPR011130">
    <property type="entry name" value="SecA_preprotein_X-link_dom"/>
</dbReference>
<evidence type="ECO:0000256" key="7">
    <source>
        <dbReference type="ARBA" id="ARBA00022967"/>
    </source>
</evidence>
<dbReference type="GO" id="GO:0009570">
    <property type="term" value="C:chloroplast stroma"/>
    <property type="evidence" value="ECO:0007669"/>
    <property type="project" value="UniProtKB-SubCell"/>
</dbReference>
<dbReference type="HAMAP" id="MF_01382">
    <property type="entry name" value="SecA"/>
    <property type="match status" value="1"/>
</dbReference>
<dbReference type="PROSITE" id="PS51192">
    <property type="entry name" value="HELICASE_ATP_BIND_1"/>
    <property type="match status" value="1"/>
</dbReference>
<keyword evidence="7 10" id="KW-1278">Translocase</keyword>
<dbReference type="GO" id="GO:0017038">
    <property type="term" value="P:protein import"/>
    <property type="evidence" value="ECO:0007669"/>
    <property type="project" value="InterPro"/>
</dbReference>
<dbReference type="Gene3D" id="3.40.50.300">
    <property type="entry name" value="P-loop containing nucleotide triphosphate hydrolases"/>
    <property type="match status" value="2"/>
</dbReference>
<dbReference type="GO" id="GO:0006605">
    <property type="term" value="P:protein targeting"/>
    <property type="evidence" value="ECO:0007669"/>
    <property type="project" value="UniProtKB-UniRule"/>
</dbReference>
<evidence type="ECO:0000256" key="5">
    <source>
        <dbReference type="ARBA" id="ARBA00022840"/>
    </source>
</evidence>
<dbReference type="PROSITE" id="PS01312">
    <property type="entry name" value="SECA"/>
    <property type="match status" value="1"/>
</dbReference>
<comment type="subcellular location">
    <subcellularLocation>
        <location evidence="1">Membrane</location>
        <topology evidence="1">Peripheral membrane protein</topology>
    </subcellularLocation>
    <subcellularLocation>
        <location evidence="10">Plastid</location>
        <location evidence="10">Chloroplast stroma</location>
    </subcellularLocation>
    <subcellularLocation>
        <location evidence="10">Plastid</location>
        <location evidence="10">Chloroplast thylakoid membrane</location>
        <topology evidence="10">Peripheral membrane protein</topology>
    </subcellularLocation>
    <text evidence="10">A minor fraction is associated with the chloroplast thylakoid membrane.</text>
</comment>
<dbReference type="SUPFAM" id="SSF81767">
    <property type="entry name" value="Pre-protein crosslinking domain of SecA"/>
    <property type="match status" value="1"/>
</dbReference>
<dbReference type="GO" id="GO:0009535">
    <property type="term" value="C:chloroplast thylakoid membrane"/>
    <property type="evidence" value="ECO:0007669"/>
    <property type="project" value="UniProtKB-SubCell"/>
</dbReference>
<dbReference type="Pfam" id="PF07517">
    <property type="entry name" value="SecA_DEAD"/>
    <property type="match status" value="1"/>
</dbReference>
<dbReference type="SMART" id="SM00958">
    <property type="entry name" value="SecA_PP_bind"/>
    <property type="match status" value="1"/>
</dbReference>
<keyword evidence="3 10" id="KW-0813">Transport</keyword>
<dbReference type="NCBIfam" id="TIGR00963">
    <property type="entry name" value="secA"/>
    <property type="match status" value="1"/>
</dbReference>
<dbReference type="GO" id="GO:0008564">
    <property type="term" value="F:protein-exporting ATPase activity"/>
    <property type="evidence" value="ECO:0007669"/>
    <property type="project" value="UniProtKB-EC"/>
</dbReference>
<evidence type="ECO:0000256" key="2">
    <source>
        <dbReference type="ARBA" id="ARBA00007650"/>
    </source>
</evidence>
<evidence type="ECO:0000259" key="13">
    <source>
        <dbReference type="PROSITE" id="PS51192"/>
    </source>
</evidence>
<dbReference type="InterPro" id="IPR011115">
    <property type="entry name" value="SecA_DEAD"/>
</dbReference>
<dbReference type="InterPro" id="IPR000185">
    <property type="entry name" value="SecA"/>
</dbReference>
<dbReference type="CDD" id="cd18803">
    <property type="entry name" value="SF2_C_secA"/>
    <property type="match status" value="1"/>
</dbReference>
<dbReference type="Gene3D" id="1.10.3060.10">
    <property type="entry name" value="Helical scaffold and wing domains of SecA"/>
    <property type="match status" value="1"/>
</dbReference>
<dbReference type="Gene3D" id="3.90.1440.10">
    <property type="entry name" value="SecA, preprotein cross-linking domain"/>
    <property type="match status" value="1"/>
</dbReference>
<dbReference type="Pfam" id="PF07516">
    <property type="entry name" value="SecA_SW"/>
    <property type="match status" value="1"/>
</dbReference>
<keyword evidence="6 10" id="KW-0653">Protein transport</keyword>
<proteinExistence type="inferred from homology"/>
<evidence type="ECO:0000256" key="11">
    <source>
        <dbReference type="RuleBase" id="RU003874"/>
    </source>
</evidence>
<dbReference type="GO" id="GO:0065002">
    <property type="term" value="P:intracellular protein transmembrane transport"/>
    <property type="evidence" value="ECO:0007669"/>
    <property type="project" value="UniProtKB-UniRule"/>
</dbReference>
<geneLocation type="chloroplast" evidence="15"/>
<keyword evidence="4 10" id="KW-0547">Nucleotide-binding</keyword>